<dbReference type="OrthoDB" id="10580067at2759"/>
<evidence type="ECO:0000256" key="1">
    <source>
        <dbReference type="SAM" id="MobiDB-lite"/>
    </source>
</evidence>
<feature type="region of interest" description="Disordered" evidence="1">
    <location>
        <begin position="229"/>
        <end position="251"/>
    </location>
</feature>
<feature type="region of interest" description="Disordered" evidence="1">
    <location>
        <begin position="318"/>
        <end position="390"/>
    </location>
</feature>
<evidence type="ECO:0000313" key="3">
    <source>
        <dbReference type="Proteomes" id="UP000660729"/>
    </source>
</evidence>
<organism evidence="2 3">
    <name type="scientific">Pseudocercospora fuligena</name>
    <dbReference type="NCBI Taxonomy" id="685502"/>
    <lineage>
        <taxon>Eukaryota</taxon>
        <taxon>Fungi</taxon>
        <taxon>Dikarya</taxon>
        <taxon>Ascomycota</taxon>
        <taxon>Pezizomycotina</taxon>
        <taxon>Dothideomycetes</taxon>
        <taxon>Dothideomycetidae</taxon>
        <taxon>Mycosphaerellales</taxon>
        <taxon>Mycosphaerellaceae</taxon>
        <taxon>Pseudocercospora</taxon>
    </lineage>
</organism>
<keyword evidence="3" id="KW-1185">Reference proteome</keyword>
<sequence>MTRYGSPACNGIWEEKDEAIAHCFDSRRNEEVFRCPCGQYRNCNLTDFIAKHMEGCNEGKAVLEGGLWFTNRGRRQNVILHCSRRKSDIYPSSPTEIEEEAEEEGTNEVTQSAFPAMSAPAKTLPAPPPRVLEEQQRPTKRRRIEHSTRVPEQSPIPRPSRLPPAMVPATGTSMQSQLSATHANSVSPSASLVTLASLGLPAPGPALSSLIGQDANHMPFDDLFNNVIASPPTAAPSNVPDRKNNRLHSRPNREFSAQVNAPTAPNDTVDLTNDDDAPSVVSAMVDASNRSGHERPSQVNAAATRICTANSGFANTAGQVTAHGGRRKQVPSTRAPVTGEQAVRALRTVPASPDTTPAVPTAEELENAMPLSRYGPLGVPRKVKKKTNTQ</sequence>
<reference evidence="2" key="1">
    <citation type="submission" date="2020-04" db="EMBL/GenBank/DDBJ databases">
        <title>Draft genome resource of the tomato pathogen Pseudocercospora fuligena.</title>
        <authorList>
            <person name="Zaccaron A."/>
        </authorList>
    </citation>
    <scope>NUCLEOTIDE SEQUENCE</scope>
    <source>
        <strain evidence="2">PF001</strain>
    </source>
</reference>
<feature type="region of interest" description="Disordered" evidence="1">
    <location>
        <begin position="89"/>
        <end position="170"/>
    </location>
</feature>
<accession>A0A8H6VIZ3</accession>
<feature type="compositionally biased region" description="Basic residues" evidence="1">
    <location>
        <begin position="381"/>
        <end position="390"/>
    </location>
</feature>
<feature type="compositionally biased region" description="Pro residues" evidence="1">
    <location>
        <begin position="154"/>
        <end position="166"/>
    </location>
</feature>
<dbReference type="EMBL" id="JABCIY010000089">
    <property type="protein sequence ID" value="KAF7193360.1"/>
    <property type="molecule type" value="Genomic_DNA"/>
</dbReference>
<comment type="caution">
    <text evidence="2">The sequence shown here is derived from an EMBL/GenBank/DDBJ whole genome shotgun (WGS) entry which is preliminary data.</text>
</comment>
<feature type="compositionally biased region" description="Acidic residues" evidence="1">
    <location>
        <begin position="96"/>
        <end position="106"/>
    </location>
</feature>
<evidence type="ECO:0000313" key="2">
    <source>
        <dbReference type="EMBL" id="KAF7193360.1"/>
    </source>
</evidence>
<proteinExistence type="predicted"/>
<dbReference type="AlphaFoldDB" id="A0A8H6VIZ3"/>
<dbReference type="Proteomes" id="UP000660729">
    <property type="component" value="Unassembled WGS sequence"/>
</dbReference>
<gene>
    <name evidence="2" type="ORF">HII31_05339</name>
</gene>
<protein>
    <submittedName>
        <fullName evidence="2">Uncharacterized protein</fullName>
    </submittedName>
</protein>
<name>A0A8H6VIZ3_9PEZI</name>